<dbReference type="SUPFAM" id="SSF53681">
    <property type="entry name" value="Aspartate/glutamate racemase"/>
    <property type="match status" value="2"/>
</dbReference>
<keyword evidence="2 3" id="KW-0413">Isomerase</keyword>
<dbReference type="NCBIfam" id="TIGR00035">
    <property type="entry name" value="asp_race"/>
    <property type="match status" value="1"/>
</dbReference>
<dbReference type="GO" id="GO:0047661">
    <property type="term" value="F:amino-acid racemase activity"/>
    <property type="evidence" value="ECO:0007669"/>
    <property type="project" value="InterPro"/>
</dbReference>
<dbReference type="Gene3D" id="3.40.50.1860">
    <property type="match status" value="2"/>
</dbReference>
<dbReference type="EMBL" id="QRBB01000001">
    <property type="protein sequence ID" value="RDS77684.1"/>
    <property type="molecule type" value="Genomic_DNA"/>
</dbReference>
<dbReference type="RefSeq" id="WP_115491903.1">
    <property type="nucleotide sequence ID" value="NZ_JACHWW010000001.1"/>
</dbReference>
<comment type="similarity">
    <text evidence="1">Belongs to the aspartate/glutamate racemases family.</text>
</comment>
<dbReference type="InterPro" id="IPR004380">
    <property type="entry name" value="Asp_race"/>
</dbReference>
<dbReference type="Pfam" id="PF01177">
    <property type="entry name" value="Asp_Glu_race"/>
    <property type="match status" value="1"/>
</dbReference>
<sequence>MRKLGLIGGMSWVSTRMYYEWINKDVIRRTGAMTSAPLLIESLDFAELYGLTKEDEWGRAADILVDSAKRLEAAGAQAIAIAANSMHRIYDQVAEAVDVPVLHIADAVGRKMKAAGADNAALIGTRNVMTESFYRRQLVSHGVDLLPPDMTHVERTNAIIYDELMHGKASRDAERFFRTMITNLQQDGAKAVVLACTELDLVIDVDANVLPIFDSARIHCEAIVDWIMGEDDVADGPGHGGAAS</sequence>
<protein>
    <submittedName>
        <fullName evidence="3">Amino acid racemase</fullName>
        <ecNumber evidence="3">5.1.1.-</ecNumber>
    </submittedName>
</protein>
<gene>
    <name evidence="3" type="ORF">DL238_08755</name>
</gene>
<dbReference type="PANTHER" id="PTHR21198">
    <property type="entry name" value="GLUTAMATE RACEMASE"/>
    <property type="match status" value="1"/>
</dbReference>
<name>A0A395LQ41_9SPHN</name>
<evidence type="ECO:0000313" key="4">
    <source>
        <dbReference type="Proteomes" id="UP000254101"/>
    </source>
</evidence>
<accession>A0A395LQ41</accession>
<evidence type="ECO:0000256" key="1">
    <source>
        <dbReference type="ARBA" id="ARBA00007847"/>
    </source>
</evidence>
<organism evidence="3 4">
    <name type="scientific">Alteriqipengyuania lutimaris</name>
    <dbReference type="NCBI Taxonomy" id="1538146"/>
    <lineage>
        <taxon>Bacteria</taxon>
        <taxon>Pseudomonadati</taxon>
        <taxon>Pseudomonadota</taxon>
        <taxon>Alphaproteobacteria</taxon>
        <taxon>Sphingomonadales</taxon>
        <taxon>Erythrobacteraceae</taxon>
        <taxon>Alteriqipengyuania</taxon>
    </lineage>
</organism>
<proteinExistence type="inferred from homology"/>
<keyword evidence="4" id="KW-1185">Reference proteome</keyword>
<comment type="caution">
    <text evidence="3">The sequence shown here is derived from an EMBL/GenBank/DDBJ whole genome shotgun (WGS) entry which is preliminary data.</text>
</comment>
<dbReference type="AlphaFoldDB" id="A0A395LQ41"/>
<dbReference type="OrthoDB" id="9803739at2"/>
<dbReference type="InterPro" id="IPR015942">
    <property type="entry name" value="Asp/Glu/hydantoin_racemase"/>
</dbReference>
<dbReference type="EC" id="5.1.1.-" evidence="3"/>
<dbReference type="InterPro" id="IPR001920">
    <property type="entry name" value="Asp/Glu_race"/>
</dbReference>
<reference evidence="3 4" key="1">
    <citation type="submission" date="2018-07" db="EMBL/GenBank/DDBJ databases">
        <title>Erythrobacter nanhaiensis sp. nov., a novel member of the genus Erythrobacter isolated from the South China Sea.</title>
        <authorList>
            <person name="Chen X."/>
            <person name="Liu J."/>
        </authorList>
    </citation>
    <scope>NUCLEOTIDE SEQUENCE [LARGE SCALE GENOMIC DNA]</scope>
    <source>
        <strain evidence="3 4">S-5</strain>
    </source>
</reference>
<dbReference type="Proteomes" id="UP000254101">
    <property type="component" value="Unassembled WGS sequence"/>
</dbReference>
<evidence type="ECO:0000313" key="3">
    <source>
        <dbReference type="EMBL" id="RDS77684.1"/>
    </source>
</evidence>
<dbReference type="PANTHER" id="PTHR21198:SF7">
    <property type="entry name" value="ASPARTATE-GLUTAMATE RACEMASE FAMILY"/>
    <property type="match status" value="1"/>
</dbReference>
<evidence type="ECO:0000256" key="2">
    <source>
        <dbReference type="ARBA" id="ARBA00023235"/>
    </source>
</evidence>